<name>A0A450WQP4_9GAMM</name>
<evidence type="ECO:0000313" key="1">
    <source>
        <dbReference type="EMBL" id="VFK19328.1"/>
    </source>
</evidence>
<proteinExistence type="predicted"/>
<accession>A0A450WQP4</accession>
<protein>
    <submittedName>
        <fullName evidence="1">Uncharacterized protein</fullName>
    </submittedName>
</protein>
<dbReference type="EMBL" id="CAADFN010000056">
    <property type="protein sequence ID" value="VFK19328.1"/>
    <property type="molecule type" value="Genomic_DNA"/>
</dbReference>
<sequence length="80" mass="9097">MQAIQFDARIHDGVIELPPQHRDLPKENVKVILLVEDESPLPVNRPSALDVLARAPGNRLFQTAEAVDHHLRAERDSWED</sequence>
<organism evidence="1">
    <name type="scientific">Candidatus Kentrum sp. LFY</name>
    <dbReference type="NCBI Taxonomy" id="2126342"/>
    <lineage>
        <taxon>Bacteria</taxon>
        <taxon>Pseudomonadati</taxon>
        <taxon>Pseudomonadota</taxon>
        <taxon>Gammaproteobacteria</taxon>
        <taxon>Candidatus Kentrum</taxon>
    </lineage>
</organism>
<dbReference type="AlphaFoldDB" id="A0A450WQP4"/>
<gene>
    <name evidence="1" type="ORF">BECKLFY1418C_GA0070996_105621</name>
</gene>
<reference evidence="1" key="1">
    <citation type="submission" date="2019-02" db="EMBL/GenBank/DDBJ databases">
        <authorList>
            <person name="Gruber-Vodicka R. H."/>
            <person name="Seah K. B. B."/>
        </authorList>
    </citation>
    <scope>NUCLEOTIDE SEQUENCE</scope>
    <source>
        <strain evidence="1">BECK_BY7</strain>
    </source>
</reference>